<organism evidence="3 4">
    <name type="scientific">Caenorhabditis tropicalis</name>
    <dbReference type="NCBI Taxonomy" id="1561998"/>
    <lineage>
        <taxon>Eukaryota</taxon>
        <taxon>Metazoa</taxon>
        <taxon>Ecdysozoa</taxon>
        <taxon>Nematoda</taxon>
        <taxon>Chromadorea</taxon>
        <taxon>Rhabditida</taxon>
        <taxon>Rhabditina</taxon>
        <taxon>Rhabditomorpha</taxon>
        <taxon>Rhabditoidea</taxon>
        <taxon>Rhabditidae</taxon>
        <taxon>Peloderinae</taxon>
        <taxon>Caenorhabditis</taxon>
    </lineage>
</organism>
<feature type="repeat" description="HEAT" evidence="1">
    <location>
        <begin position="284"/>
        <end position="322"/>
    </location>
</feature>
<dbReference type="GO" id="GO:0005829">
    <property type="term" value="C:cytosol"/>
    <property type="evidence" value="ECO:0007669"/>
    <property type="project" value="TreeGrafter"/>
</dbReference>
<dbReference type="WBParaSite" id="Csp11.Scaffold630.g20690.t1">
    <property type="protein sequence ID" value="Csp11.Scaffold630.g20690.t1"/>
    <property type="gene ID" value="Csp11.Scaffold630.g20690"/>
</dbReference>
<dbReference type="PANTHER" id="PTHR21467">
    <property type="entry name" value="PROTEIN PHOSPHATASE 4 REGULATORY SUBUNIT 4 PPP4R4"/>
    <property type="match status" value="1"/>
</dbReference>
<dbReference type="eggNOG" id="KOG0211">
    <property type="taxonomic scope" value="Eukaryota"/>
</dbReference>
<dbReference type="GO" id="GO:0008287">
    <property type="term" value="C:protein serine/threonine phosphatase complex"/>
    <property type="evidence" value="ECO:0007669"/>
    <property type="project" value="TreeGrafter"/>
</dbReference>
<dbReference type="InterPro" id="IPR016024">
    <property type="entry name" value="ARM-type_fold"/>
</dbReference>
<evidence type="ECO:0000313" key="4">
    <source>
        <dbReference type="WBParaSite" id="Csp11.Scaffold630.g20690.t1"/>
    </source>
</evidence>
<feature type="compositionally biased region" description="Polar residues" evidence="2">
    <location>
        <begin position="773"/>
        <end position="790"/>
    </location>
</feature>
<dbReference type="PROSITE" id="PS50077">
    <property type="entry name" value="HEAT_REPEAT"/>
    <property type="match status" value="2"/>
</dbReference>
<dbReference type="InterPro" id="IPR039918">
    <property type="entry name" value="PPP4R4"/>
</dbReference>
<evidence type="ECO:0000256" key="1">
    <source>
        <dbReference type="PROSITE-ProRule" id="PRU00103"/>
    </source>
</evidence>
<dbReference type="FunFam" id="1.25.10.10:FF:000914">
    <property type="entry name" value="Protein CBG03194"/>
    <property type="match status" value="1"/>
</dbReference>
<feature type="compositionally biased region" description="Low complexity" evidence="2">
    <location>
        <begin position="905"/>
        <end position="924"/>
    </location>
</feature>
<dbReference type="AlphaFoldDB" id="A0A1I7UYS4"/>
<reference evidence="4" key="1">
    <citation type="submission" date="2016-11" db="UniProtKB">
        <authorList>
            <consortium name="WormBaseParasite"/>
        </authorList>
    </citation>
    <scope>IDENTIFICATION</scope>
</reference>
<feature type="compositionally biased region" description="Basic and acidic residues" evidence="2">
    <location>
        <begin position="9"/>
        <end position="18"/>
    </location>
</feature>
<sequence length="965" mass="109045">MVAATEMDGDSRIEHDQGPIDDDDDDLKDRDPPVMKLDFEKLFKMAEDPDLEELLRSPLDQALINLEDGTEVQKLTAIRTFPDILDTSDGEKCLLKMLPAIQRCLKVEKSNLDLHCEAAVVYKSIIQNDSLVKKFQGIVDLLLENILQNVQNQKEHHVHEKEKVIIKAGSSINNQMHHLSAAAWLETIVEVAEKLSLSSIKQFIIPVIQTQAEPVQRVQRRIIATKIIHKLALFLPPNEIRKDLCPIVITLCKDANSNVRVAVAQRLFVIANALKNSHDVVSSLLPSYVHLLNDEEMNVREAAMNSLTDSFSLFTRGLVIQSIKNSIISNSDARKHTLFSVIKKLTEEALEKKNEGLPVISNNFGKWSWELNELLDQLDKSWILNTYCKMVQISDELCEGPQKNIRNVLKKTCCFNYPCMLTMFEKQVDRLLPFLEMFCTDHDEEVRISIAASYHEILMMFPDKTDLIPPFIELLHGGSSDVIAKISHNLSKILPILYENVKNDPGRTTVQQLDRLLIGCNQILRNSSSWRSHESFLKSLKVLSNCIEEEVIIDTFLPLLKKEVLNVRAIPCRVAACETILILMRNISKEEIRTDIIKFFTGELSNHNCCYRRITYIDVAELVLSIFSKRIFIENFLDDTLRLTSDAVSNIRIRAIKFLSKIKAKLQLPEDEEILLKVENSVKEQLKSTEQTGLTRAIINQAAVELSRCETCSDSQDEMKIKEENELWSEKKTENKKESKIKKPSIRSKRTKETKMENEEKEEEEEEIGEFIRSSSLRIPTQSVRATSPWRTERKAIAVVRPQPVITVRSQSPSPMSYRSPSPAPKESTRPSRLPLSSAAKERDKLRKMATDAPPPPARSARSASVVASRRSDAMTSSTSSLESSNSTSSLSSALPSSGYGLRRSATSSSSFAGSSYTSTSSYSLMNARSSSNIRRPVYGLSHVSSLSTFERKPSQLSCRVRNLD</sequence>
<dbReference type="SUPFAM" id="SSF48371">
    <property type="entry name" value="ARM repeat"/>
    <property type="match status" value="1"/>
</dbReference>
<proteinExistence type="predicted"/>
<feature type="compositionally biased region" description="Basic residues" evidence="2">
    <location>
        <begin position="739"/>
        <end position="750"/>
    </location>
</feature>
<evidence type="ECO:0000313" key="3">
    <source>
        <dbReference type="Proteomes" id="UP000095282"/>
    </source>
</evidence>
<dbReference type="PANTHER" id="PTHR21467:SF0">
    <property type="entry name" value="SERINE_THREONINE-PROTEIN PHOSPHATASE 4 REGULATORY SUBUNIT 4"/>
    <property type="match status" value="1"/>
</dbReference>
<evidence type="ECO:0000256" key="2">
    <source>
        <dbReference type="SAM" id="MobiDB-lite"/>
    </source>
</evidence>
<protein>
    <submittedName>
        <fullName evidence="4">TOG domain-containing protein</fullName>
    </submittedName>
</protein>
<dbReference type="Gene3D" id="1.25.10.10">
    <property type="entry name" value="Leucine-rich Repeat Variant"/>
    <property type="match status" value="1"/>
</dbReference>
<feature type="compositionally biased region" description="Low complexity" evidence="2">
    <location>
        <begin position="810"/>
        <end position="821"/>
    </location>
</feature>
<dbReference type="InterPro" id="IPR011989">
    <property type="entry name" value="ARM-like"/>
</dbReference>
<feature type="compositionally biased region" description="Low complexity" evidence="2">
    <location>
        <begin position="859"/>
        <end position="898"/>
    </location>
</feature>
<dbReference type="InterPro" id="IPR021133">
    <property type="entry name" value="HEAT_type_2"/>
</dbReference>
<feature type="region of interest" description="Disordered" evidence="2">
    <location>
        <begin position="1"/>
        <end position="32"/>
    </location>
</feature>
<dbReference type="Proteomes" id="UP000095282">
    <property type="component" value="Unplaced"/>
</dbReference>
<name>A0A1I7UYS4_9PELO</name>
<feature type="repeat" description="HEAT" evidence="1">
    <location>
        <begin position="244"/>
        <end position="278"/>
    </location>
</feature>
<keyword evidence="3" id="KW-1185">Reference proteome</keyword>
<feature type="region of interest" description="Disordered" evidence="2">
    <location>
        <begin position="730"/>
        <end position="927"/>
    </location>
</feature>
<feature type="compositionally biased region" description="Acidic residues" evidence="2">
    <location>
        <begin position="759"/>
        <end position="769"/>
    </location>
</feature>
<dbReference type="GO" id="GO:0019888">
    <property type="term" value="F:protein phosphatase regulator activity"/>
    <property type="evidence" value="ECO:0007669"/>
    <property type="project" value="TreeGrafter"/>
</dbReference>
<dbReference type="STRING" id="1561998.A0A1I7UYS4"/>
<feature type="compositionally biased region" description="Basic and acidic residues" evidence="2">
    <location>
        <begin position="840"/>
        <end position="850"/>
    </location>
</feature>
<accession>A0A1I7UYS4</accession>